<dbReference type="SUPFAM" id="SSF56112">
    <property type="entry name" value="Protein kinase-like (PK-like)"/>
    <property type="match status" value="1"/>
</dbReference>
<keyword evidence="4" id="KW-0418">Kinase</keyword>
<dbReference type="GO" id="GO:0005524">
    <property type="term" value="F:ATP binding"/>
    <property type="evidence" value="ECO:0007669"/>
    <property type="project" value="UniProtKB-KW"/>
</dbReference>
<gene>
    <name evidence="4" type="ORF">Fadolivirus_1_614</name>
</gene>
<dbReference type="Pfam" id="PF00069">
    <property type="entry name" value="Pkinase"/>
    <property type="match status" value="1"/>
</dbReference>
<evidence type="ECO:0000256" key="1">
    <source>
        <dbReference type="ARBA" id="ARBA00022741"/>
    </source>
</evidence>
<dbReference type="InterPro" id="IPR050108">
    <property type="entry name" value="CDK"/>
</dbReference>
<sequence length="482" mass="57358">MFIDINKRFNHITYINSGSYGIVYKVYDALNNEYYAMKISYINDEYIINPLVMREITNLNIIKGKNIIELKDAGFGLFYKKKCVYLILELCNKTIFELFENKEYNDKYLKEIIDCIKDLHKNGYYHGDLSFMNVMINYNSDIKLIDFGTTKRSYREYNINYKPNIMVQLPNLNISSNVNGKNIDNWSLGCIYYKYKTREFLIDPINDISFNSVKKKLHDINSNKHFKNIDKKILNDLLTTNNVTKTKGVGFDNYFVKTKRNNIFSMLDNNNKFNILSLLNDFIKNNSMENELLYLTILNCKKVRNKIFKNAYELLLWVIVIFWITNQMISDKILSRNDIKYLITMVGIKEIRIDEIYYDVINQLNWNIDSNTLYNYIEFIPDKLKETYIHLILYLEISNYHYNNIITTLSGIVNIFKNCHKEDYKYIDEIIENSKIECKSNVEKYKIITHIKNSIKMNKDTTSFINYLFSDKGMYDTIISFN</sequence>
<dbReference type="InterPro" id="IPR008266">
    <property type="entry name" value="Tyr_kinase_AS"/>
</dbReference>
<reference evidence="4 5" key="1">
    <citation type="submission" date="2020-04" db="EMBL/GenBank/DDBJ databases">
        <title>Advantages and limits of metagenomic assembly and binning of a giant virus.</title>
        <authorList>
            <person name="Schulz F."/>
            <person name="Andreani J."/>
            <person name="Francis R."/>
            <person name="Boudjemaa H."/>
            <person name="Bou Khalil J.Y."/>
            <person name="Lee J."/>
            <person name="La Scola B."/>
            <person name="Woyke T."/>
        </authorList>
    </citation>
    <scope>NUCLEOTIDE SEQUENCE [LARGE SCALE GENOMIC DNA]</scope>
    <source>
        <strain evidence="4 5">FV1/VV64</strain>
    </source>
</reference>
<dbReference type="Gene3D" id="1.10.510.10">
    <property type="entry name" value="Transferase(Phosphotransferase) domain 1"/>
    <property type="match status" value="1"/>
</dbReference>
<evidence type="ECO:0000256" key="2">
    <source>
        <dbReference type="ARBA" id="ARBA00022840"/>
    </source>
</evidence>
<evidence type="ECO:0000259" key="3">
    <source>
        <dbReference type="PROSITE" id="PS50011"/>
    </source>
</evidence>
<organism evidence="4 5">
    <name type="scientific">Fadolivirus FV1/VV64</name>
    <dbReference type="NCBI Taxonomy" id="3070911"/>
    <lineage>
        <taxon>Viruses</taxon>
        <taxon>Varidnaviria</taxon>
        <taxon>Bamfordvirae</taxon>
        <taxon>Nucleocytoviricota</taxon>
        <taxon>Megaviricetes</taxon>
        <taxon>Imitervirales</taxon>
        <taxon>Mimiviridae</taxon>
        <taxon>Klosneuvirinae</taxon>
        <taxon>Fadolivirus</taxon>
        <taxon>Fadolivirus algeromassiliense</taxon>
    </lineage>
</organism>
<keyword evidence="2" id="KW-0067">ATP-binding</keyword>
<dbReference type="Gene3D" id="3.30.200.20">
    <property type="entry name" value="Phosphorylase Kinase, domain 1"/>
    <property type="match status" value="1"/>
</dbReference>
<dbReference type="SMART" id="SM00220">
    <property type="entry name" value="S_TKc"/>
    <property type="match status" value="1"/>
</dbReference>
<dbReference type="GO" id="GO:0004674">
    <property type="term" value="F:protein serine/threonine kinase activity"/>
    <property type="evidence" value="ECO:0007669"/>
    <property type="project" value="TreeGrafter"/>
</dbReference>
<feature type="domain" description="Protein kinase" evidence="3">
    <location>
        <begin position="9"/>
        <end position="255"/>
    </location>
</feature>
<dbReference type="Proteomes" id="UP001162001">
    <property type="component" value="Segment"/>
</dbReference>
<name>A0A7D3V5N4_9VIRU</name>
<evidence type="ECO:0000313" key="5">
    <source>
        <dbReference type="Proteomes" id="UP001162001"/>
    </source>
</evidence>
<dbReference type="PANTHER" id="PTHR24056">
    <property type="entry name" value="CELL DIVISION PROTEIN KINASE"/>
    <property type="match status" value="1"/>
</dbReference>
<accession>A0A7D3V5N4</accession>
<dbReference type="EMBL" id="MT418680">
    <property type="protein sequence ID" value="QKF94072.1"/>
    <property type="molecule type" value="Genomic_DNA"/>
</dbReference>
<dbReference type="PROSITE" id="PS00109">
    <property type="entry name" value="PROTEIN_KINASE_TYR"/>
    <property type="match status" value="1"/>
</dbReference>
<keyword evidence="5" id="KW-1185">Reference proteome</keyword>
<proteinExistence type="predicted"/>
<keyword evidence="4" id="KW-0808">Transferase</keyword>
<keyword evidence="1" id="KW-0547">Nucleotide-binding</keyword>
<evidence type="ECO:0000313" key="4">
    <source>
        <dbReference type="EMBL" id="QKF94072.1"/>
    </source>
</evidence>
<dbReference type="InterPro" id="IPR011009">
    <property type="entry name" value="Kinase-like_dom_sf"/>
</dbReference>
<protein>
    <submittedName>
        <fullName evidence="4">Tyrosine protein kinase</fullName>
    </submittedName>
</protein>
<dbReference type="CDD" id="cd00180">
    <property type="entry name" value="PKc"/>
    <property type="match status" value="1"/>
</dbReference>
<dbReference type="InterPro" id="IPR000719">
    <property type="entry name" value="Prot_kinase_dom"/>
</dbReference>
<dbReference type="PROSITE" id="PS50011">
    <property type="entry name" value="PROTEIN_KINASE_DOM"/>
    <property type="match status" value="1"/>
</dbReference>